<name>A0A210QP83_MIZYE</name>
<dbReference type="GO" id="GO:0000139">
    <property type="term" value="C:Golgi membrane"/>
    <property type="evidence" value="ECO:0007669"/>
    <property type="project" value="UniProtKB-SubCell"/>
</dbReference>
<evidence type="ECO:0000256" key="3">
    <source>
        <dbReference type="ARBA" id="ARBA00022679"/>
    </source>
</evidence>
<keyword evidence="6 9" id="KW-0333">Golgi apparatus</keyword>
<evidence type="ECO:0000256" key="2">
    <source>
        <dbReference type="ARBA" id="ARBA00006339"/>
    </source>
</evidence>
<comment type="subcellular location">
    <subcellularLocation>
        <location evidence="1 9">Golgi apparatus membrane</location>
        <topology evidence="1 9">Single-pass type II membrane protein</topology>
    </subcellularLocation>
</comment>
<evidence type="ECO:0000256" key="6">
    <source>
        <dbReference type="ARBA" id="ARBA00023034"/>
    </source>
</evidence>
<evidence type="ECO:0000256" key="7">
    <source>
        <dbReference type="ARBA" id="ARBA00023136"/>
    </source>
</evidence>
<dbReference type="InterPro" id="IPR005331">
    <property type="entry name" value="Sulfotransferase"/>
</dbReference>
<dbReference type="InterPro" id="IPR027417">
    <property type="entry name" value="P-loop_NTPase"/>
</dbReference>
<keyword evidence="9" id="KW-0119">Carbohydrate metabolism</keyword>
<gene>
    <name evidence="10" type="ORF">KP79_PYT18262</name>
</gene>
<keyword evidence="11" id="KW-1185">Reference proteome</keyword>
<evidence type="ECO:0000256" key="5">
    <source>
        <dbReference type="ARBA" id="ARBA00022989"/>
    </source>
</evidence>
<keyword evidence="5" id="KW-1133">Transmembrane helix</keyword>
<keyword evidence="8 9" id="KW-0325">Glycoprotein</keyword>
<dbReference type="Proteomes" id="UP000242188">
    <property type="component" value="Unassembled WGS sequence"/>
</dbReference>
<dbReference type="PANTHER" id="PTHR12137:SF54">
    <property type="entry name" value="CARBOHYDRATE SULFOTRANSFERASE"/>
    <property type="match status" value="1"/>
</dbReference>
<evidence type="ECO:0000256" key="9">
    <source>
        <dbReference type="RuleBase" id="RU364020"/>
    </source>
</evidence>
<dbReference type="EMBL" id="NEDP02002573">
    <property type="protein sequence ID" value="OWF50547.1"/>
    <property type="molecule type" value="Genomic_DNA"/>
</dbReference>
<dbReference type="SUPFAM" id="SSF52540">
    <property type="entry name" value="P-loop containing nucleoside triphosphate hydrolases"/>
    <property type="match status" value="1"/>
</dbReference>
<keyword evidence="4" id="KW-0812">Transmembrane</keyword>
<dbReference type="EC" id="2.8.2.-" evidence="9"/>
<dbReference type="InterPro" id="IPR018011">
    <property type="entry name" value="Carb_sulfotrans_8-10"/>
</dbReference>
<evidence type="ECO:0000256" key="8">
    <source>
        <dbReference type="ARBA" id="ARBA00023180"/>
    </source>
</evidence>
<dbReference type="Pfam" id="PF03567">
    <property type="entry name" value="Sulfotransfer_2"/>
    <property type="match status" value="1"/>
</dbReference>
<protein>
    <recommendedName>
        <fullName evidence="9">Carbohydrate sulfotransferase</fullName>
        <ecNumber evidence="9">2.8.2.-</ecNumber>
    </recommendedName>
</protein>
<reference evidence="10 11" key="1">
    <citation type="journal article" date="2017" name="Nat. Ecol. Evol.">
        <title>Scallop genome provides insights into evolution of bilaterian karyotype and development.</title>
        <authorList>
            <person name="Wang S."/>
            <person name="Zhang J."/>
            <person name="Jiao W."/>
            <person name="Li J."/>
            <person name="Xun X."/>
            <person name="Sun Y."/>
            <person name="Guo X."/>
            <person name="Huan P."/>
            <person name="Dong B."/>
            <person name="Zhang L."/>
            <person name="Hu X."/>
            <person name="Sun X."/>
            <person name="Wang J."/>
            <person name="Zhao C."/>
            <person name="Wang Y."/>
            <person name="Wang D."/>
            <person name="Huang X."/>
            <person name="Wang R."/>
            <person name="Lv J."/>
            <person name="Li Y."/>
            <person name="Zhang Z."/>
            <person name="Liu B."/>
            <person name="Lu W."/>
            <person name="Hui Y."/>
            <person name="Liang J."/>
            <person name="Zhou Z."/>
            <person name="Hou R."/>
            <person name="Li X."/>
            <person name="Liu Y."/>
            <person name="Li H."/>
            <person name="Ning X."/>
            <person name="Lin Y."/>
            <person name="Zhao L."/>
            <person name="Xing Q."/>
            <person name="Dou J."/>
            <person name="Li Y."/>
            <person name="Mao J."/>
            <person name="Guo H."/>
            <person name="Dou H."/>
            <person name="Li T."/>
            <person name="Mu C."/>
            <person name="Jiang W."/>
            <person name="Fu Q."/>
            <person name="Fu X."/>
            <person name="Miao Y."/>
            <person name="Liu J."/>
            <person name="Yu Q."/>
            <person name="Li R."/>
            <person name="Liao H."/>
            <person name="Li X."/>
            <person name="Kong Y."/>
            <person name="Jiang Z."/>
            <person name="Chourrout D."/>
            <person name="Li R."/>
            <person name="Bao Z."/>
        </authorList>
    </citation>
    <scope>NUCLEOTIDE SEQUENCE [LARGE SCALE GENOMIC DNA]</scope>
    <source>
        <strain evidence="10 11">PY_sf001</strain>
    </source>
</reference>
<evidence type="ECO:0000313" key="11">
    <source>
        <dbReference type="Proteomes" id="UP000242188"/>
    </source>
</evidence>
<dbReference type="AlphaFoldDB" id="A0A210QP83"/>
<evidence type="ECO:0000256" key="1">
    <source>
        <dbReference type="ARBA" id="ARBA00004323"/>
    </source>
</evidence>
<dbReference type="OrthoDB" id="6380564at2759"/>
<comment type="similarity">
    <text evidence="2 9">Belongs to the sulfotransferase 2 family.</text>
</comment>
<proteinExistence type="inferred from homology"/>
<keyword evidence="3 9" id="KW-0808">Transferase</keyword>
<keyword evidence="7" id="KW-0472">Membrane</keyword>
<organism evidence="10 11">
    <name type="scientific">Mizuhopecten yessoensis</name>
    <name type="common">Japanese scallop</name>
    <name type="synonym">Patinopecten yessoensis</name>
    <dbReference type="NCBI Taxonomy" id="6573"/>
    <lineage>
        <taxon>Eukaryota</taxon>
        <taxon>Metazoa</taxon>
        <taxon>Spiralia</taxon>
        <taxon>Lophotrochozoa</taxon>
        <taxon>Mollusca</taxon>
        <taxon>Bivalvia</taxon>
        <taxon>Autobranchia</taxon>
        <taxon>Pteriomorphia</taxon>
        <taxon>Pectinida</taxon>
        <taxon>Pectinoidea</taxon>
        <taxon>Pectinidae</taxon>
        <taxon>Mizuhopecten</taxon>
    </lineage>
</organism>
<evidence type="ECO:0000313" key="10">
    <source>
        <dbReference type="EMBL" id="OWF50547.1"/>
    </source>
</evidence>
<comment type="caution">
    <text evidence="10">The sequence shown here is derived from an EMBL/GenBank/DDBJ whole genome shotgun (WGS) entry which is preliminary data.</text>
</comment>
<accession>A0A210QP83</accession>
<evidence type="ECO:0000256" key="4">
    <source>
        <dbReference type="ARBA" id="ARBA00022692"/>
    </source>
</evidence>
<dbReference type="GO" id="GO:0016051">
    <property type="term" value="P:carbohydrate biosynthetic process"/>
    <property type="evidence" value="ECO:0007669"/>
    <property type="project" value="InterPro"/>
</dbReference>
<dbReference type="PANTHER" id="PTHR12137">
    <property type="entry name" value="CARBOHYDRATE SULFOTRANSFERASE"/>
    <property type="match status" value="1"/>
</dbReference>
<keyword evidence="9" id="KW-0735">Signal-anchor</keyword>
<dbReference type="GO" id="GO:0008146">
    <property type="term" value="F:sulfotransferase activity"/>
    <property type="evidence" value="ECO:0007669"/>
    <property type="project" value="InterPro"/>
</dbReference>
<sequence>MHGLYRRILPVSIAICVVVYVTYQRQTNIEEFQKKTIQISSSLKSPNPYRTYGQVTTQTPDLSRTYGQVIEQSSNPSRTYEQVTIQTPDPSRTYGQVTKQTPDPSRIYGQVAVQSHDFSWTYENRYTSLYEKCAELPKAKTHIRAPLYFYSKSNNVAFCKAPKTGSTFIGTVVKALEKNGDLVRNMFHVNRESVHGRNEATLDTIVKQNSQDLKIILVTRDPFTRLFSAYLDKYFVLGIWGKQMAQNLGKDHRKIRDGFCGFDISFQEFLDYVTDVSLGNKNTDEHTLPVSSLCNPCFVRYDVICKQETLTSDTEHVLKLINITEQKRLAIVNMIRGKTMTDTIFSWISSHLWYYIVYKKDCSSKILLVERLWQVLQLQGYINASLTFPARLFKNLPVFRAESVTTLILKQIRSSPLTESQTFIQRTRILQQAYGQIKPATVARVQTMFAQDFKLFDYDRSPPHI</sequence>
<dbReference type="Gene3D" id="3.40.50.300">
    <property type="entry name" value="P-loop containing nucleotide triphosphate hydrolases"/>
    <property type="match status" value="1"/>
</dbReference>